<feature type="compositionally biased region" description="Basic and acidic residues" evidence="1">
    <location>
        <begin position="99"/>
        <end position="109"/>
    </location>
</feature>
<proteinExistence type="predicted"/>
<protein>
    <submittedName>
        <fullName evidence="2">Uncharacterized protein</fullName>
    </submittedName>
</protein>
<evidence type="ECO:0000313" key="3">
    <source>
        <dbReference type="Proteomes" id="UP000002218"/>
    </source>
</evidence>
<dbReference type="InParanoid" id="C8X6P1"/>
<evidence type="ECO:0000256" key="1">
    <source>
        <dbReference type="SAM" id="MobiDB-lite"/>
    </source>
</evidence>
<dbReference type="Pfam" id="PF09957">
    <property type="entry name" value="VapB_antitoxin"/>
    <property type="match status" value="1"/>
</dbReference>
<dbReference type="HOGENOM" id="CLU_2181035_0_0_11"/>
<dbReference type="EMBL" id="CP001737">
    <property type="protein sequence ID" value="ACV80789.1"/>
    <property type="molecule type" value="Genomic_DNA"/>
</dbReference>
<feature type="region of interest" description="Disordered" evidence="1">
    <location>
        <begin position="71"/>
        <end position="109"/>
    </location>
</feature>
<dbReference type="Proteomes" id="UP000002218">
    <property type="component" value="Chromosome"/>
</dbReference>
<reference evidence="2 3" key="2">
    <citation type="journal article" date="2010" name="Stand. Genomic Sci.">
        <title>Complete genome sequence of Nakamurella multipartita type strain (Y-104).</title>
        <authorList>
            <person name="Tice H."/>
            <person name="Mayilraj S."/>
            <person name="Sims D."/>
            <person name="Lapidus A."/>
            <person name="Nolan M."/>
            <person name="Lucas S."/>
            <person name="Glavina Del Rio T."/>
            <person name="Copeland A."/>
            <person name="Cheng J.F."/>
            <person name="Meincke L."/>
            <person name="Bruce D."/>
            <person name="Goodwin L."/>
            <person name="Pitluck S."/>
            <person name="Ivanova N."/>
            <person name="Mavromatis K."/>
            <person name="Ovchinnikova G."/>
            <person name="Pati A."/>
            <person name="Chen A."/>
            <person name="Palaniappan K."/>
            <person name="Land M."/>
            <person name="Hauser L."/>
            <person name="Chang Y.J."/>
            <person name="Jeffries C.D."/>
            <person name="Detter J.C."/>
            <person name="Brettin T."/>
            <person name="Rohde M."/>
            <person name="Goker M."/>
            <person name="Bristow J."/>
            <person name="Eisen J.A."/>
            <person name="Markowitz V."/>
            <person name="Hugenholtz P."/>
            <person name="Kyrpides N.C."/>
            <person name="Klenk H.P."/>
            <person name="Chen F."/>
        </authorList>
    </citation>
    <scope>NUCLEOTIDE SEQUENCE [LARGE SCALE GENOMIC DNA]</scope>
    <source>
        <strain evidence="3">ATCC 700099 / DSM 44233 / CIP 104796 / JCM 9543 / NBRC 105858 / Y-104</strain>
    </source>
</reference>
<dbReference type="eggNOG" id="COG5450">
    <property type="taxonomic scope" value="Bacteria"/>
</dbReference>
<dbReference type="AlphaFoldDB" id="C8X6P1"/>
<dbReference type="OrthoDB" id="4563074at2"/>
<dbReference type="InterPro" id="IPR019239">
    <property type="entry name" value="VapB_antitoxin"/>
</dbReference>
<dbReference type="KEGG" id="nml:Namu_4510"/>
<reference evidence="3" key="1">
    <citation type="submission" date="2009-09" db="EMBL/GenBank/DDBJ databases">
        <title>The complete genome of Nakamurella multipartita DSM 44233.</title>
        <authorList>
            <consortium name="US DOE Joint Genome Institute (JGI-PGF)"/>
            <person name="Lucas S."/>
            <person name="Copeland A."/>
            <person name="Lapidus A."/>
            <person name="Glavina del Rio T."/>
            <person name="Dalin E."/>
            <person name="Tice H."/>
            <person name="Bruce D."/>
            <person name="Goodwin L."/>
            <person name="Pitluck S."/>
            <person name="Kyrpides N."/>
            <person name="Mavromatis K."/>
            <person name="Ivanova N."/>
            <person name="Ovchinnikova G."/>
            <person name="Sims D."/>
            <person name="Meincke L."/>
            <person name="Brettin T."/>
            <person name="Detter J.C."/>
            <person name="Han C."/>
            <person name="Larimer F."/>
            <person name="Land M."/>
            <person name="Hauser L."/>
            <person name="Markowitz V."/>
            <person name="Cheng J.-F."/>
            <person name="Hugenholtz P."/>
            <person name="Woyke T."/>
            <person name="Wu D."/>
            <person name="Klenk H.-P."/>
            <person name="Eisen J.A."/>
        </authorList>
    </citation>
    <scope>NUCLEOTIDE SEQUENCE [LARGE SCALE GENOMIC DNA]</scope>
    <source>
        <strain evidence="3">ATCC 700099 / DSM 44233 / CIP 104796 / JCM 9543 / NBRC 105858 / Y-104</strain>
    </source>
</reference>
<sequence length="109" mass="11893">MSVTQIDVDDEALAEVLRRSGLATKSDAVNEALRHYAATLRRAAGFDGYIQRAQGWDYEGWKELRAQDKAWYPLSGPPATTGPGHDRPGSAADAGPDWSHGESDQRPVQ</sequence>
<name>C8X6P1_NAKMY</name>
<organism evidence="2 3">
    <name type="scientific">Nakamurella multipartita (strain ATCC 700099 / DSM 44233 / CIP 104796 / JCM 9543 / NBRC 105858 / Y-104)</name>
    <name type="common">Microsphaera multipartita</name>
    <dbReference type="NCBI Taxonomy" id="479431"/>
    <lineage>
        <taxon>Bacteria</taxon>
        <taxon>Bacillati</taxon>
        <taxon>Actinomycetota</taxon>
        <taxon>Actinomycetes</taxon>
        <taxon>Nakamurellales</taxon>
        <taxon>Nakamurellaceae</taxon>
        <taxon>Nakamurella</taxon>
    </lineage>
</organism>
<evidence type="ECO:0000313" key="2">
    <source>
        <dbReference type="EMBL" id="ACV80789.1"/>
    </source>
</evidence>
<accession>C8X6P1</accession>
<gene>
    <name evidence="2" type="ordered locus">Namu_4510</name>
</gene>
<keyword evidence="3" id="KW-1185">Reference proteome</keyword>